<accession>A0A2V2YWU0</accession>
<protein>
    <submittedName>
        <fullName evidence="2">Uncharacterized protein</fullName>
    </submittedName>
</protein>
<gene>
    <name evidence="2" type="ORF">DFQ01_10312</name>
</gene>
<dbReference type="EMBL" id="QGTQ01000003">
    <property type="protein sequence ID" value="PWW06113.1"/>
    <property type="molecule type" value="Genomic_DNA"/>
</dbReference>
<evidence type="ECO:0000313" key="2">
    <source>
        <dbReference type="EMBL" id="PWW06113.1"/>
    </source>
</evidence>
<dbReference type="Proteomes" id="UP000246635">
    <property type="component" value="Unassembled WGS sequence"/>
</dbReference>
<reference evidence="2 3" key="1">
    <citation type="submission" date="2018-05" db="EMBL/GenBank/DDBJ databases">
        <title>Genomic Encyclopedia of Type Strains, Phase III (KMG-III): the genomes of soil and plant-associated and newly described type strains.</title>
        <authorList>
            <person name="Whitman W."/>
        </authorList>
    </citation>
    <scope>NUCLEOTIDE SEQUENCE [LARGE SCALE GENOMIC DNA]</scope>
    <source>
        <strain evidence="2 3">CECT 5696</strain>
    </source>
</reference>
<dbReference type="NCBIfam" id="NF041644">
    <property type="entry name" value="CBO0543_fam"/>
    <property type="match status" value="1"/>
</dbReference>
<keyword evidence="1" id="KW-0472">Membrane</keyword>
<feature type="transmembrane region" description="Helical" evidence="1">
    <location>
        <begin position="57"/>
        <end position="75"/>
    </location>
</feature>
<dbReference type="RefSeq" id="WP_110042828.1">
    <property type="nucleotide sequence ID" value="NZ_QGTQ01000003.1"/>
</dbReference>
<organism evidence="2 3">
    <name type="scientific">Paenibacillus cellulosilyticus</name>
    <dbReference type="NCBI Taxonomy" id="375489"/>
    <lineage>
        <taxon>Bacteria</taxon>
        <taxon>Bacillati</taxon>
        <taxon>Bacillota</taxon>
        <taxon>Bacilli</taxon>
        <taxon>Bacillales</taxon>
        <taxon>Paenibacillaceae</taxon>
        <taxon>Paenibacillus</taxon>
    </lineage>
</organism>
<evidence type="ECO:0000313" key="3">
    <source>
        <dbReference type="Proteomes" id="UP000246635"/>
    </source>
</evidence>
<feature type="transmembrane region" description="Helical" evidence="1">
    <location>
        <begin position="20"/>
        <end position="37"/>
    </location>
</feature>
<evidence type="ECO:0000256" key="1">
    <source>
        <dbReference type="SAM" id="Phobius"/>
    </source>
</evidence>
<dbReference type="AlphaFoldDB" id="A0A2V2YWU0"/>
<keyword evidence="1" id="KW-1133">Transmembrane helix</keyword>
<keyword evidence="1" id="KW-0812">Transmembrane</keyword>
<proteinExistence type="predicted"/>
<dbReference type="InterPro" id="IPR048147">
    <property type="entry name" value="CBO0543-like"/>
</dbReference>
<name>A0A2V2YWU0_9BACL</name>
<feature type="transmembrane region" description="Helical" evidence="1">
    <location>
        <begin position="82"/>
        <end position="102"/>
    </location>
</feature>
<comment type="caution">
    <text evidence="2">The sequence shown here is derived from an EMBL/GenBank/DDBJ whole genome shotgun (WGS) entry which is preliminary data.</text>
</comment>
<keyword evidence="3" id="KW-1185">Reference proteome</keyword>
<sequence>MTAILLLVCIKLNNFKNAQLSFLFMQVSCWLFAALVAEGNLIEYPVGLLNNVYKTSFTFEFFVFPSLSAIFNVHFPSDKSWLAKTMYTLSFSTGMTIVEVLLEENTELITYTRWSWYWSFITILITLLLSYGCYLWFFKKMRVINTIH</sequence>
<feature type="transmembrane region" description="Helical" evidence="1">
    <location>
        <begin position="114"/>
        <end position="138"/>
    </location>
</feature>